<dbReference type="Proteomes" id="UP001551675">
    <property type="component" value="Unassembled WGS sequence"/>
</dbReference>
<name>A0ABV3GH42_MICGL</name>
<comment type="caution">
    <text evidence="1">The sequence shown here is derived from an EMBL/GenBank/DDBJ whole genome shotgun (WGS) entry which is preliminary data.</text>
</comment>
<accession>A0ABV3GH42</accession>
<proteinExistence type="predicted"/>
<dbReference type="EMBL" id="JBFALK010000010">
    <property type="protein sequence ID" value="MEV0970960.1"/>
    <property type="molecule type" value="Genomic_DNA"/>
</dbReference>
<protein>
    <recommendedName>
        <fullName evidence="3">LysR substrate-binding domain-containing protein</fullName>
    </recommendedName>
</protein>
<gene>
    <name evidence="1" type="ORF">AB0I59_20215</name>
</gene>
<evidence type="ECO:0008006" key="3">
    <source>
        <dbReference type="Google" id="ProtNLM"/>
    </source>
</evidence>
<dbReference type="RefSeq" id="WP_358134774.1">
    <property type="nucleotide sequence ID" value="NZ_JBFALK010000010.1"/>
</dbReference>
<keyword evidence="2" id="KW-1185">Reference proteome</keyword>
<sequence>MLALVAAGQGVALVPELGLTDPPPSVVLTRTPLHRRTKIAFRGGAAEHPAVAAITVALRSAEPAALTLPIRQPT</sequence>
<evidence type="ECO:0000313" key="2">
    <source>
        <dbReference type="Proteomes" id="UP001551675"/>
    </source>
</evidence>
<reference evidence="1 2" key="1">
    <citation type="submission" date="2024-06" db="EMBL/GenBank/DDBJ databases">
        <title>The Natural Products Discovery Center: Release of the First 8490 Sequenced Strains for Exploring Actinobacteria Biosynthetic Diversity.</title>
        <authorList>
            <person name="Kalkreuter E."/>
            <person name="Kautsar S.A."/>
            <person name="Yang D."/>
            <person name="Bader C.D."/>
            <person name="Teijaro C.N."/>
            <person name="Fluegel L."/>
            <person name="Davis C.M."/>
            <person name="Simpson J.R."/>
            <person name="Lauterbach L."/>
            <person name="Steele A.D."/>
            <person name="Gui C."/>
            <person name="Meng S."/>
            <person name="Li G."/>
            <person name="Viehrig K."/>
            <person name="Ye F."/>
            <person name="Su P."/>
            <person name="Kiefer A.F."/>
            <person name="Nichols A."/>
            <person name="Cepeda A.J."/>
            <person name="Yan W."/>
            <person name="Fan B."/>
            <person name="Jiang Y."/>
            <person name="Adhikari A."/>
            <person name="Zheng C.-J."/>
            <person name="Schuster L."/>
            <person name="Cowan T.M."/>
            <person name="Smanski M.J."/>
            <person name="Chevrette M.G."/>
            <person name="De Carvalho L.P.S."/>
            <person name="Shen B."/>
        </authorList>
    </citation>
    <scope>NUCLEOTIDE SEQUENCE [LARGE SCALE GENOMIC DNA]</scope>
    <source>
        <strain evidence="1 2">NPDC050100</strain>
    </source>
</reference>
<evidence type="ECO:0000313" key="1">
    <source>
        <dbReference type="EMBL" id="MEV0970960.1"/>
    </source>
</evidence>
<organism evidence="1 2">
    <name type="scientific">Microtetraspora glauca</name>
    <dbReference type="NCBI Taxonomy" id="1996"/>
    <lineage>
        <taxon>Bacteria</taxon>
        <taxon>Bacillati</taxon>
        <taxon>Actinomycetota</taxon>
        <taxon>Actinomycetes</taxon>
        <taxon>Streptosporangiales</taxon>
        <taxon>Streptosporangiaceae</taxon>
        <taxon>Microtetraspora</taxon>
    </lineage>
</organism>